<feature type="signal peptide" evidence="13">
    <location>
        <begin position="1"/>
        <end position="19"/>
    </location>
</feature>
<name>A0A841L660_9SPHN</name>
<feature type="chain" id="PRO_5032565588" evidence="13">
    <location>
        <begin position="20"/>
        <end position="725"/>
    </location>
</feature>
<comment type="subcellular location">
    <subcellularLocation>
        <location evidence="1 11">Cell outer membrane</location>
        <topology evidence="1 11">Multi-pass membrane protein</topology>
    </subcellularLocation>
</comment>
<keyword evidence="3 11" id="KW-1134">Transmembrane beta strand</keyword>
<evidence type="ECO:0000256" key="9">
    <source>
        <dbReference type="ARBA" id="ARBA00023136"/>
    </source>
</evidence>
<feature type="domain" description="TonB-dependent receptor plug" evidence="15">
    <location>
        <begin position="44"/>
        <end position="149"/>
    </location>
</feature>
<dbReference type="GO" id="GO:0006826">
    <property type="term" value="P:iron ion transport"/>
    <property type="evidence" value="ECO:0007669"/>
    <property type="project" value="UniProtKB-KW"/>
</dbReference>
<dbReference type="InterPro" id="IPR039426">
    <property type="entry name" value="TonB-dep_rcpt-like"/>
</dbReference>
<dbReference type="AlphaFoldDB" id="A0A841L660"/>
<evidence type="ECO:0000313" key="17">
    <source>
        <dbReference type="Proteomes" id="UP000538147"/>
    </source>
</evidence>
<keyword evidence="2 11" id="KW-0813">Transport</keyword>
<evidence type="ECO:0000256" key="13">
    <source>
        <dbReference type="SAM" id="SignalP"/>
    </source>
</evidence>
<keyword evidence="4" id="KW-0410">Iron transport</keyword>
<protein>
    <submittedName>
        <fullName evidence="16">Iron complex outermembrane receptor protein</fullName>
    </submittedName>
</protein>
<evidence type="ECO:0000259" key="14">
    <source>
        <dbReference type="Pfam" id="PF00593"/>
    </source>
</evidence>
<keyword evidence="5 11" id="KW-0812">Transmembrane</keyword>
<accession>A0A841L660</accession>
<evidence type="ECO:0000256" key="5">
    <source>
        <dbReference type="ARBA" id="ARBA00022692"/>
    </source>
</evidence>
<evidence type="ECO:0000256" key="1">
    <source>
        <dbReference type="ARBA" id="ARBA00004571"/>
    </source>
</evidence>
<dbReference type="InterPro" id="IPR000531">
    <property type="entry name" value="Beta-barrel_TonB"/>
</dbReference>
<proteinExistence type="inferred from homology"/>
<gene>
    <name evidence="16" type="ORF">FHS79_002091</name>
</gene>
<sequence>MRTMIMAALLAGVASPAIAQTATASEAEGGEIIVTAQKRAERLVDVPLSIVVRTGEELKNGGINDFNQIMSRVPNLVVVDTPANKSITIRGIGTSGNSFSFEQSVALFVDGVYGGRNRQYNQPFLDVEQIEVLRGPQGALFGRNTSAGAIAIRSTRPTQTLGGEVSAEYETVRGSTNVTGIINAPVSDKLAVRLAGRYALNNGWLDNTTLDRKEPVADQYLLRGSLLFTPSDTVTLFAKLEYTKQDITGSAFEFVPAGTRPDYLKDTDDAFSPERDNSDNWNGAVQLDVELGTHTLTAITGYSYYGYEQAFNIQARRPARLVVDNSERFSQWSQEVRLVSPSDTAFDYIVGAYAEWGRSRVRRQSTIDTPAPPGINTITFRTFDQDTDVLAAFAQAGYKLTDTLKLSGGLRWTNIRKRGLVTGFTRLFNVPPAPASLTIPRADLEGRFTENAWAPSATLSWSPNRDLNLFLRYARGDKGGAFSEFQNVTADTFILAPEKSDVFEAGLKAQFPEVNGFFSLVAFTTDYSDLQKSALDINTASFITSNAAGARTRGVELEASVSPVEGLRLSAAAAYLDAFYTSWPNGPCRFDNPARLVPGCTQSRQGDRLQSSPTWTGNLAIDYDRPVSDSLRVFGSGFLNFQSDINYQESGSPLEVQTGFARTDVRLGVGSADRKWELALLVRNLFDVRTSSLIFEVFPVGVGPNDRAHVPDPRRSFTLQGRVAF</sequence>
<dbReference type="Pfam" id="PF00593">
    <property type="entry name" value="TonB_dep_Rec_b-barrel"/>
    <property type="match status" value="1"/>
</dbReference>
<keyword evidence="7" id="KW-0406">Ion transport</keyword>
<keyword evidence="10 11" id="KW-0998">Cell outer membrane</keyword>
<comment type="similarity">
    <text evidence="11 12">Belongs to the TonB-dependent receptor family.</text>
</comment>
<dbReference type="PANTHER" id="PTHR32552:SF81">
    <property type="entry name" value="TONB-DEPENDENT OUTER MEMBRANE RECEPTOR"/>
    <property type="match status" value="1"/>
</dbReference>
<dbReference type="EMBL" id="JACIIV010000013">
    <property type="protein sequence ID" value="MBB6227910.1"/>
    <property type="molecule type" value="Genomic_DNA"/>
</dbReference>
<keyword evidence="9 11" id="KW-0472">Membrane</keyword>
<reference evidence="16 17" key="1">
    <citation type="submission" date="2020-08" db="EMBL/GenBank/DDBJ databases">
        <title>Genomic Encyclopedia of Type Strains, Phase IV (KMG-IV): sequencing the most valuable type-strain genomes for metagenomic binning, comparative biology and taxonomic classification.</title>
        <authorList>
            <person name="Goeker M."/>
        </authorList>
    </citation>
    <scope>NUCLEOTIDE SEQUENCE [LARGE SCALE GENOMIC DNA]</scope>
    <source>
        <strain evidence="16 17">DSM 102189</strain>
    </source>
</reference>
<evidence type="ECO:0000313" key="16">
    <source>
        <dbReference type="EMBL" id="MBB6227910.1"/>
    </source>
</evidence>
<evidence type="ECO:0000256" key="10">
    <source>
        <dbReference type="ARBA" id="ARBA00023237"/>
    </source>
</evidence>
<evidence type="ECO:0000256" key="8">
    <source>
        <dbReference type="ARBA" id="ARBA00023077"/>
    </source>
</evidence>
<evidence type="ECO:0000256" key="11">
    <source>
        <dbReference type="PROSITE-ProRule" id="PRU01360"/>
    </source>
</evidence>
<comment type="caution">
    <text evidence="16">The sequence shown here is derived from an EMBL/GenBank/DDBJ whole genome shotgun (WGS) entry which is preliminary data.</text>
</comment>
<keyword evidence="8 12" id="KW-0798">TonB box</keyword>
<dbReference type="RefSeq" id="WP_184199295.1">
    <property type="nucleotide sequence ID" value="NZ_JACIIV010000013.1"/>
</dbReference>
<dbReference type="SUPFAM" id="SSF56935">
    <property type="entry name" value="Porins"/>
    <property type="match status" value="1"/>
</dbReference>
<feature type="domain" description="TonB-dependent receptor-like beta-barrel" evidence="14">
    <location>
        <begin position="259"/>
        <end position="685"/>
    </location>
</feature>
<keyword evidence="13" id="KW-0732">Signal</keyword>
<dbReference type="Pfam" id="PF07715">
    <property type="entry name" value="Plug"/>
    <property type="match status" value="1"/>
</dbReference>
<dbReference type="PANTHER" id="PTHR32552">
    <property type="entry name" value="FERRICHROME IRON RECEPTOR-RELATED"/>
    <property type="match status" value="1"/>
</dbReference>
<evidence type="ECO:0000256" key="2">
    <source>
        <dbReference type="ARBA" id="ARBA00022448"/>
    </source>
</evidence>
<keyword evidence="17" id="KW-1185">Reference proteome</keyword>
<evidence type="ECO:0000256" key="3">
    <source>
        <dbReference type="ARBA" id="ARBA00022452"/>
    </source>
</evidence>
<dbReference type="InterPro" id="IPR036942">
    <property type="entry name" value="Beta-barrel_TonB_sf"/>
</dbReference>
<keyword evidence="6" id="KW-0408">Iron</keyword>
<keyword evidence="16" id="KW-0675">Receptor</keyword>
<evidence type="ECO:0000256" key="12">
    <source>
        <dbReference type="RuleBase" id="RU003357"/>
    </source>
</evidence>
<organism evidence="16 17">
    <name type="scientific">Polymorphobacter multimanifer</name>
    <dbReference type="NCBI Taxonomy" id="1070431"/>
    <lineage>
        <taxon>Bacteria</taxon>
        <taxon>Pseudomonadati</taxon>
        <taxon>Pseudomonadota</taxon>
        <taxon>Alphaproteobacteria</taxon>
        <taxon>Sphingomonadales</taxon>
        <taxon>Sphingosinicellaceae</taxon>
        <taxon>Polymorphobacter</taxon>
    </lineage>
</organism>
<dbReference type="Proteomes" id="UP000538147">
    <property type="component" value="Unassembled WGS sequence"/>
</dbReference>
<evidence type="ECO:0000259" key="15">
    <source>
        <dbReference type="Pfam" id="PF07715"/>
    </source>
</evidence>
<dbReference type="PROSITE" id="PS52016">
    <property type="entry name" value="TONB_DEPENDENT_REC_3"/>
    <property type="match status" value="1"/>
</dbReference>
<evidence type="ECO:0000256" key="7">
    <source>
        <dbReference type="ARBA" id="ARBA00023065"/>
    </source>
</evidence>
<evidence type="ECO:0000256" key="4">
    <source>
        <dbReference type="ARBA" id="ARBA00022496"/>
    </source>
</evidence>
<dbReference type="Gene3D" id="2.40.170.20">
    <property type="entry name" value="TonB-dependent receptor, beta-barrel domain"/>
    <property type="match status" value="1"/>
</dbReference>
<dbReference type="GO" id="GO:0009279">
    <property type="term" value="C:cell outer membrane"/>
    <property type="evidence" value="ECO:0007669"/>
    <property type="project" value="UniProtKB-SubCell"/>
</dbReference>
<evidence type="ECO:0000256" key="6">
    <source>
        <dbReference type="ARBA" id="ARBA00023004"/>
    </source>
</evidence>
<dbReference type="InterPro" id="IPR012910">
    <property type="entry name" value="Plug_dom"/>
</dbReference>